<organism evidence="1 2">
    <name type="scientific">Candidatus Scalindua arabica</name>
    <dbReference type="NCBI Taxonomy" id="1127984"/>
    <lineage>
        <taxon>Bacteria</taxon>
        <taxon>Pseudomonadati</taxon>
        <taxon>Planctomycetota</taxon>
        <taxon>Candidatus Brocadiia</taxon>
        <taxon>Candidatus Brocadiales</taxon>
        <taxon>Candidatus Scalinduaceae</taxon>
        <taxon>Candidatus Scalindua</taxon>
    </lineage>
</organism>
<gene>
    <name evidence="1" type="ORF">MAG551_02208</name>
</gene>
<evidence type="ECO:0000313" key="1">
    <source>
        <dbReference type="EMBL" id="MBS1259142.1"/>
    </source>
</evidence>
<comment type="caution">
    <text evidence="1">The sequence shown here is derived from an EMBL/GenBank/DDBJ whole genome shotgun (WGS) entry which is preliminary data.</text>
</comment>
<accession>A0A942A6I5</accession>
<protein>
    <submittedName>
        <fullName evidence="1">Uncharacterized protein</fullName>
    </submittedName>
</protein>
<proteinExistence type="predicted"/>
<dbReference type="EMBL" id="JAANXD010000082">
    <property type="protein sequence ID" value="MBS1259142.1"/>
    <property type="molecule type" value="Genomic_DNA"/>
</dbReference>
<dbReference type="AlphaFoldDB" id="A0A942A6I5"/>
<sequence length="166" mass="17676">MPTSLPSKNICAFEGLLFIIIDPAFVWSTAVKDFTASASISTLSRQTSYLALFISNVCLPGFKSVTVSGVVPTSLPSKNIFALDGSLSIMIEPVFIRSTDVKVFSAPTLTSTLSRQTSYLSFITSTSCMPGETACKVSGVVPTSLPSRNILAFAGSLFMLIEPVFI</sequence>
<dbReference type="Proteomes" id="UP000722750">
    <property type="component" value="Unassembled WGS sequence"/>
</dbReference>
<name>A0A942A6I5_9BACT</name>
<reference evidence="1" key="1">
    <citation type="journal article" date="2021" name="ISME J.">
        <title>Fine-scale metabolic discontinuity in a stratified prokaryote microbiome of a Red Sea deep halocline.</title>
        <authorList>
            <person name="Michoud G."/>
            <person name="Ngugi D.K."/>
            <person name="Barozzi A."/>
            <person name="Merlino G."/>
            <person name="Calleja M.L."/>
            <person name="Delgado-Huertas A."/>
            <person name="Moran X.A.G."/>
            <person name="Daffonchio D."/>
        </authorList>
    </citation>
    <scope>NUCLEOTIDE SEQUENCE</scope>
    <source>
        <strain evidence="1">SuakinDeep_MAG55_1</strain>
    </source>
</reference>
<evidence type="ECO:0000313" key="2">
    <source>
        <dbReference type="Proteomes" id="UP000722750"/>
    </source>
</evidence>